<evidence type="ECO:0000313" key="3">
    <source>
        <dbReference type="Proteomes" id="UP000234803"/>
    </source>
</evidence>
<sequence length="87" mass="10008">MLDIGIARDVFFWYVRLFTLYPAVRFFMLCVCLRIFGYKEEKIEVIYKYCAAALQVKQDMVCCFGNGGIINMLGTPNGVYDKIGITE</sequence>
<accession>A0A9Q6F3D9</accession>
<dbReference type="AlphaFoldDB" id="A0A9Q6F3D9"/>
<dbReference type="Proteomes" id="UP000234803">
    <property type="component" value="Unassembled WGS sequence"/>
</dbReference>
<comment type="caution">
    <text evidence="2">The sequence shown here is derived from an EMBL/GenBank/DDBJ whole genome shotgun (WGS) entry which is preliminary data.</text>
</comment>
<reference evidence="2 3" key="1">
    <citation type="submission" date="2017-12" db="EMBL/GenBank/DDBJ databases">
        <title>Comparative Functional Genomics of Dry Heat Resistant strains isolated from the Viking Spacecraft.</title>
        <authorList>
            <person name="Seuylemezian A."/>
            <person name="Cooper K."/>
            <person name="Vaishampayan P."/>
        </authorList>
    </citation>
    <scope>NUCLEOTIDE SEQUENCE [LARGE SCALE GENOMIC DNA]</scope>
    <source>
        <strain evidence="2 3">V48-19</strain>
    </source>
</reference>
<dbReference type="EMBL" id="PGUV01000001">
    <property type="protein sequence ID" value="PLS09759.1"/>
    <property type="molecule type" value="Genomic_DNA"/>
</dbReference>
<evidence type="ECO:0000256" key="1">
    <source>
        <dbReference type="SAM" id="Phobius"/>
    </source>
</evidence>
<keyword evidence="1" id="KW-0472">Membrane</keyword>
<proteinExistence type="predicted"/>
<gene>
    <name evidence="2" type="ORF">CUU63_00100</name>
</gene>
<dbReference type="KEGG" id="bht:DIC78_10295"/>
<keyword evidence="1" id="KW-1133">Transmembrane helix</keyword>
<feature type="transmembrane region" description="Helical" evidence="1">
    <location>
        <begin position="12"/>
        <end position="36"/>
    </location>
</feature>
<protein>
    <submittedName>
        <fullName evidence="2">Uncharacterized protein</fullName>
    </submittedName>
</protein>
<name>A0A9Q6F3D9_9BACI</name>
<evidence type="ECO:0000313" key="2">
    <source>
        <dbReference type="EMBL" id="PLS09759.1"/>
    </source>
</evidence>
<organism evidence="2 3">
    <name type="scientific">Bacillus halotolerans</name>
    <dbReference type="NCBI Taxonomy" id="260554"/>
    <lineage>
        <taxon>Bacteria</taxon>
        <taxon>Bacillati</taxon>
        <taxon>Bacillota</taxon>
        <taxon>Bacilli</taxon>
        <taxon>Bacillales</taxon>
        <taxon>Bacillaceae</taxon>
        <taxon>Bacillus</taxon>
    </lineage>
</organism>
<keyword evidence="1" id="KW-0812">Transmembrane</keyword>